<feature type="binding site" evidence="11">
    <location>
        <begin position="80"/>
        <end position="81"/>
    </location>
    <ligand>
        <name>NAD(+)</name>
        <dbReference type="ChEBI" id="CHEBI:57540"/>
    </ligand>
</feature>
<feature type="active site" description="N6-AMP-lysine intermediate" evidence="11">
    <location>
        <position position="113"/>
    </location>
</feature>
<dbReference type="PANTHER" id="PTHR23389:SF9">
    <property type="entry name" value="DNA LIGASE"/>
    <property type="match status" value="1"/>
</dbReference>
<dbReference type="Gene3D" id="2.40.50.140">
    <property type="entry name" value="Nucleic acid-binding proteins"/>
    <property type="match status" value="1"/>
</dbReference>
<evidence type="ECO:0000256" key="8">
    <source>
        <dbReference type="ARBA" id="ARBA00023027"/>
    </source>
</evidence>
<feature type="binding site" evidence="11">
    <location>
        <position position="171"/>
    </location>
    <ligand>
        <name>NAD(+)</name>
        <dbReference type="ChEBI" id="CHEBI:57540"/>
    </ligand>
</feature>
<feature type="binding site" evidence="11">
    <location>
        <position position="423"/>
    </location>
    <ligand>
        <name>Zn(2+)</name>
        <dbReference type="ChEBI" id="CHEBI:29105"/>
    </ligand>
</feature>
<accession>A0ABS3AR69</accession>
<reference evidence="13 14" key="1">
    <citation type="submission" date="2021-02" db="EMBL/GenBank/DDBJ databases">
        <title>Activity-based single-cell genomes from oceanic crustal fluid captures similar information to metagenomic and metatranscriptomic surveys with orders of magnitude less sampling.</title>
        <authorList>
            <person name="D'Angelo T.S."/>
            <person name="Orcutt B.N."/>
        </authorList>
    </citation>
    <scope>NUCLEOTIDE SEQUENCE [LARGE SCALE GENOMIC DNA]</scope>
    <source>
        <strain evidence="13">AH-315-G07</strain>
    </source>
</reference>
<dbReference type="Pfam" id="PF12826">
    <property type="entry name" value="HHH_2"/>
    <property type="match status" value="1"/>
</dbReference>
<feature type="binding site" evidence="11">
    <location>
        <position position="429"/>
    </location>
    <ligand>
        <name>Zn(2+)</name>
        <dbReference type="ChEBI" id="CHEBI:29105"/>
    </ligand>
</feature>
<feature type="binding site" evidence="11">
    <location>
        <position position="405"/>
    </location>
    <ligand>
        <name>Zn(2+)</name>
        <dbReference type="ChEBI" id="CHEBI:29105"/>
    </ligand>
</feature>
<dbReference type="NCBIfam" id="TIGR00575">
    <property type="entry name" value="dnlj"/>
    <property type="match status" value="1"/>
</dbReference>
<keyword evidence="6 11" id="KW-0862">Zinc</keyword>
<keyword evidence="8 11" id="KW-0520">NAD</keyword>
<comment type="catalytic activity">
    <reaction evidence="10 11">
        <text>NAD(+) + (deoxyribonucleotide)n-3'-hydroxyl + 5'-phospho-(deoxyribonucleotide)m = (deoxyribonucleotide)n+m + AMP + beta-nicotinamide D-nucleotide.</text>
        <dbReference type="EC" id="6.5.1.2"/>
    </reaction>
</comment>
<feature type="binding site" evidence="11">
    <location>
        <position position="134"/>
    </location>
    <ligand>
        <name>NAD(+)</name>
        <dbReference type="ChEBI" id="CHEBI:57540"/>
    </ligand>
</feature>
<keyword evidence="2 11" id="KW-0436">Ligase</keyword>
<evidence type="ECO:0000256" key="2">
    <source>
        <dbReference type="ARBA" id="ARBA00022598"/>
    </source>
</evidence>
<dbReference type="PANTHER" id="PTHR23389">
    <property type="entry name" value="CHROMOSOME TRANSMISSION FIDELITY FACTOR 18"/>
    <property type="match status" value="1"/>
</dbReference>
<dbReference type="Proteomes" id="UP000722121">
    <property type="component" value="Unassembled WGS sequence"/>
</dbReference>
<dbReference type="Gene3D" id="1.10.287.610">
    <property type="entry name" value="Helix hairpin bin"/>
    <property type="match status" value="1"/>
</dbReference>
<feature type="binding site" evidence="11">
    <location>
        <position position="111"/>
    </location>
    <ligand>
        <name>NAD(+)</name>
        <dbReference type="ChEBI" id="CHEBI:57540"/>
    </ligand>
</feature>
<dbReference type="SMART" id="SM00292">
    <property type="entry name" value="BRCT"/>
    <property type="match status" value="1"/>
</dbReference>
<evidence type="ECO:0000313" key="13">
    <source>
        <dbReference type="EMBL" id="MBN4066840.1"/>
    </source>
</evidence>
<gene>
    <name evidence="11 13" type="primary">ligA</name>
    <name evidence="13" type="ORF">JYU14_02025</name>
</gene>
<dbReference type="SMART" id="SM00532">
    <property type="entry name" value="LIGANc"/>
    <property type="match status" value="1"/>
</dbReference>
<dbReference type="GO" id="GO:0003911">
    <property type="term" value="F:DNA ligase (NAD+) activity"/>
    <property type="evidence" value="ECO:0007669"/>
    <property type="project" value="UniProtKB-EC"/>
</dbReference>
<comment type="similarity">
    <text evidence="11">Belongs to the NAD-dependent DNA ligase family. LigA subfamily.</text>
</comment>
<name>A0ABS3AR69_9BACT</name>
<feature type="binding site" evidence="11">
    <location>
        <position position="287"/>
    </location>
    <ligand>
        <name>NAD(+)</name>
        <dbReference type="ChEBI" id="CHEBI:57540"/>
    </ligand>
</feature>
<dbReference type="PIRSF" id="PIRSF001604">
    <property type="entry name" value="LigA"/>
    <property type="match status" value="1"/>
</dbReference>
<comment type="cofactor">
    <cofactor evidence="11">
        <name>Mg(2+)</name>
        <dbReference type="ChEBI" id="CHEBI:18420"/>
    </cofactor>
    <cofactor evidence="11">
        <name>Mn(2+)</name>
        <dbReference type="ChEBI" id="CHEBI:29035"/>
    </cofactor>
</comment>
<evidence type="ECO:0000256" key="11">
    <source>
        <dbReference type="HAMAP-Rule" id="MF_01588"/>
    </source>
</evidence>
<dbReference type="SUPFAM" id="SSF47781">
    <property type="entry name" value="RuvA domain 2-like"/>
    <property type="match status" value="1"/>
</dbReference>
<organism evidence="13 14">
    <name type="scientific">Simkania negevensis</name>
    <dbReference type="NCBI Taxonomy" id="83561"/>
    <lineage>
        <taxon>Bacteria</taxon>
        <taxon>Pseudomonadati</taxon>
        <taxon>Chlamydiota</taxon>
        <taxon>Chlamydiia</taxon>
        <taxon>Parachlamydiales</taxon>
        <taxon>Simkaniaceae</taxon>
        <taxon>Simkania</taxon>
    </lineage>
</organism>
<evidence type="ECO:0000256" key="6">
    <source>
        <dbReference type="ARBA" id="ARBA00022833"/>
    </source>
</evidence>
<keyword evidence="14" id="KW-1185">Reference proteome</keyword>
<dbReference type="EMBL" id="JAFITR010000030">
    <property type="protein sequence ID" value="MBN4066840.1"/>
    <property type="molecule type" value="Genomic_DNA"/>
</dbReference>
<dbReference type="CDD" id="cd00114">
    <property type="entry name" value="LIGANc"/>
    <property type="match status" value="1"/>
</dbReference>
<evidence type="ECO:0000256" key="4">
    <source>
        <dbReference type="ARBA" id="ARBA00022723"/>
    </source>
</evidence>
<dbReference type="InterPro" id="IPR010994">
    <property type="entry name" value="RuvA_2-like"/>
</dbReference>
<dbReference type="Pfam" id="PF03120">
    <property type="entry name" value="OB_DNA_ligase"/>
    <property type="match status" value="1"/>
</dbReference>
<dbReference type="Gene3D" id="3.30.470.30">
    <property type="entry name" value="DNA ligase/mRNA capping enzyme"/>
    <property type="match status" value="1"/>
</dbReference>
<feature type="binding site" evidence="11">
    <location>
        <position position="311"/>
    </location>
    <ligand>
        <name>NAD(+)</name>
        <dbReference type="ChEBI" id="CHEBI:57540"/>
    </ligand>
</feature>
<evidence type="ECO:0000256" key="1">
    <source>
        <dbReference type="ARBA" id="ARBA00004067"/>
    </source>
</evidence>
<dbReference type="SUPFAM" id="SSF50249">
    <property type="entry name" value="Nucleic acid-binding proteins"/>
    <property type="match status" value="1"/>
</dbReference>
<evidence type="ECO:0000256" key="3">
    <source>
        <dbReference type="ARBA" id="ARBA00022705"/>
    </source>
</evidence>
<dbReference type="Gene3D" id="1.10.150.20">
    <property type="entry name" value="5' to 3' exonuclease, C-terminal subdomain"/>
    <property type="match status" value="2"/>
</dbReference>
<dbReference type="InterPro" id="IPR003583">
    <property type="entry name" value="Hlx-hairpin-Hlx_DNA-bd_motif"/>
</dbReference>
<dbReference type="InterPro" id="IPR013840">
    <property type="entry name" value="DNAligase_N"/>
</dbReference>
<dbReference type="SUPFAM" id="SSF52113">
    <property type="entry name" value="BRCT domain"/>
    <property type="match status" value="1"/>
</dbReference>
<dbReference type="EC" id="6.5.1.2" evidence="11"/>
<dbReference type="Pfam" id="PF00533">
    <property type="entry name" value="BRCT"/>
    <property type="match status" value="1"/>
</dbReference>
<protein>
    <recommendedName>
        <fullName evidence="11">DNA ligase</fullName>
        <ecNumber evidence="11">6.5.1.2</ecNumber>
    </recommendedName>
    <alternativeName>
        <fullName evidence="11">Polydeoxyribonucleotide synthase [NAD(+)]</fullName>
    </alternativeName>
</protein>
<dbReference type="Pfam" id="PF03119">
    <property type="entry name" value="DNA_ligase_ZBD"/>
    <property type="match status" value="1"/>
</dbReference>
<dbReference type="CDD" id="cd17748">
    <property type="entry name" value="BRCT_DNA_ligase_like"/>
    <property type="match status" value="1"/>
</dbReference>
<feature type="binding site" evidence="11">
    <location>
        <begin position="31"/>
        <end position="35"/>
    </location>
    <ligand>
        <name>NAD(+)</name>
        <dbReference type="ChEBI" id="CHEBI:57540"/>
    </ligand>
</feature>
<dbReference type="InterPro" id="IPR013839">
    <property type="entry name" value="DNAligase_adenylation"/>
</dbReference>
<dbReference type="Gene3D" id="3.40.50.10190">
    <property type="entry name" value="BRCT domain"/>
    <property type="match status" value="1"/>
</dbReference>
<dbReference type="PROSITE" id="PS01056">
    <property type="entry name" value="DNA_LIGASE_N2"/>
    <property type="match status" value="1"/>
</dbReference>
<dbReference type="SMART" id="SM00278">
    <property type="entry name" value="HhH1"/>
    <property type="match status" value="3"/>
</dbReference>
<evidence type="ECO:0000256" key="10">
    <source>
        <dbReference type="ARBA" id="ARBA00034005"/>
    </source>
</evidence>
<feature type="binding site" evidence="11">
    <location>
        <position position="408"/>
    </location>
    <ligand>
        <name>Zn(2+)</name>
        <dbReference type="ChEBI" id="CHEBI:29105"/>
    </ligand>
</feature>
<dbReference type="PROSITE" id="PS50172">
    <property type="entry name" value="BRCT"/>
    <property type="match status" value="1"/>
</dbReference>
<dbReference type="InterPro" id="IPR004150">
    <property type="entry name" value="NAD_DNA_ligase_OB"/>
</dbReference>
<dbReference type="HAMAP" id="MF_01588">
    <property type="entry name" value="DNA_ligase_A"/>
    <property type="match status" value="1"/>
</dbReference>
<dbReference type="NCBIfam" id="NF005932">
    <property type="entry name" value="PRK07956.1"/>
    <property type="match status" value="1"/>
</dbReference>
<keyword evidence="7 11" id="KW-0460">Magnesium</keyword>
<keyword evidence="9 11" id="KW-0234">DNA repair</keyword>
<keyword evidence="4 11" id="KW-0479">Metal-binding</keyword>
<sequence length="671" mass="74759">MTSNAEYSYLCQEVWEHNKRYYIDNAPTISDYDYDRLLKRVEEIEQEHPDWTLPSSPTQRVGEMPSEGFATVKHVLPMLSLQNSYSEEELDDFIKRMEKLVGQKELRYFCELKVDGTAISVHYSKGTLTRAVTRGNGSEGDDITGNVKAIQSLPLQLVGTTLPNELEIRGEVFMPKASFEKLNQRREKEGQQLFANPRNAAAGSLKQLNPKVTAERDLAIAFYAVAHSAPTSLTKQSQASGYLQQLGLPSVYSCRLCRSKEEIITYIKEVSELRPSLPFEIDGIVIKIDDLALQKELGTTGKSPRWAVAYKFSPKQATTTVLDITVQVGRTGTLTPVAELDPILLAGSTISRATLHNEEEIRRKDIRISDSVTIEKGGDVIPKIVSVDLSKRKQDTSPWQMPKRCPSCDSVVVREEEEVAVRCPNAPSCPAQLHRRIAFFAGRYAFDIEHLGEKIVAQLIDTGLVKRLSDLFILTPEQLAQLEGFKEKSIHNLLKSIEQAKKTTLSRFILGLGIRHIGTETADLLAKHAGEIKALIDMDKETLIQIEGIGEKVAAAIVEHFQTPSNIKEIEALIDNGVQPIKEEFKHDRTHAFYGKTIVLTGTLQTISRQEATALIKQHGGKVSSSVSTNTHFVVAGDSPGSKLDKAKKLNLTILDEQQFKKTIGFDSHEK</sequence>
<dbReference type="InterPro" id="IPR001679">
    <property type="entry name" value="DNA_ligase"/>
</dbReference>
<dbReference type="InterPro" id="IPR036420">
    <property type="entry name" value="BRCT_dom_sf"/>
</dbReference>
<dbReference type="InterPro" id="IPR004149">
    <property type="entry name" value="Znf_DNAligase_C4"/>
</dbReference>
<evidence type="ECO:0000313" key="14">
    <source>
        <dbReference type="Proteomes" id="UP000722121"/>
    </source>
</evidence>
<evidence type="ECO:0000256" key="5">
    <source>
        <dbReference type="ARBA" id="ARBA00022763"/>
    </source>
</evidence>
<evidence type="ECO:0000256" key="7">
    <source>
        <dbReference type="ARBA" id="ARBA00022842"/>
    </source>
</evidence>
<dbReference type="SUPFAM" id="SSF56091">
    <property type="entry name" value="DNA ligase/mRNA capping enzyme, catalytic domain"/>
    <property type="match status" value="1"/>
</dbReference>
<evidence type="ECO:0000256" key="9">
    <source>
        <dbReference type="ARBA" id="ARBA00023204"/>
    </source>
</evidence>
<dbReference type="Gene3D" id="6.20.10.30">
    <property type="match status" value="1"/>
</dbReference>
<dbReference type="Pfam" id="PF01653">
    <property type="entry name" value="DNA_ligase_aden"/>
    <property type="match status" value="1"/>
</dbReference>
<feature type="domain" description="BRCT" evidence="12">
    <location>
        <begin position="588"/>
        <end position="664"/>
    </location>
</feature>
<dbReference type="InterPro" id="IPR001357">
    <property type="entry name" value="BRCT_dom"/>
</dbReference>
<comment type="caution">
    <text evidence="13">The sequence shown here is derived from an EMBL/GenBank/DDBJ whole genome shotgun (WGS) entry which is preliminary data.</text>
</comment>
<dbReference type="InterPro" id="IPR012340">
    <property type="entry name" value="NA-bd_OB-fold"/>
</dbReference>
<proteinExistence type="inferred from homology"/>
<dbReference type="InterPro" id="IPR041663">
    <property type="entry name" value="DisA/LigA_HHH"/>
</dbReference>
<comment type="function">
    <text evidence="1 11">DNA ligase that catalyzes the formation of phosphodiester linkages between 5'-phosphoryl and 3'-hydroxyl groups in double-stranded DNA using NAD as a coenzyme and as the energy source for the reaction. It is essential for DNA replication and repair of damaged DNA.</text>
</comment>
<evidence type="ECO:0000259" key="12">
    <source>
        <dbReference type="PROSITE" id="PS50172"/>
    </source>
</evidence>
<keyword evidence="5 11" id="KW-0227">DNA damage</keyword>
<keyword evidence="11" id="KW-0464">Manganese</keyword>
<keyword evidence="3 11" id="KW-0235">DNA replication</keyword>
<dbReference type="InterPro" id="IPR033136">
    <property type="entry name" value="DNA_ligase_CS"/>
</dbReference>